<evidence type="ECO:0000259" key="2">
    <source>
        <dbReference type="Pfam" id="PF03703"/>
    </source>
</evidence>
<dbReference type="PANTHER" id="PTHR34473">
    <property type="entry name" value="UPF0699 TRANSMEMBRANE PROTEIN YDBS"/>
    <property type="match status" value="1"/>
</dbReference>
<keyword evidence="1" id="KW-0472">Membrane</keyword>
<protein>
    <submittedName>
        <fullName evidence="3">PH domain-containing protein</fullName>
    </submittedName>
</protein>
<gene>
    <name evidence="3" type="ORF">FBR43_13430</name>
</gene>
<feature type="domain" description="YdbS-like PH" evidence="2">
    <location>
        <begin position="71"/>
        <end position="149"/>
    </location>
</feature>
<feature type="transmembrane region" description="Helical" evidence="1">
    <location>
        <begin position="20"/>
        <end position="42"/>
    </location>
</feature>
<proteinExistence type="predicted"/>
<evidence type="ECO:0000313" key="3">
    <source>
        <dbReference type="EMBL" id="TKD51646.1"/>
    </source>
</evidence>
<dbReference type="RefSeq" id="WP_136943583.1">
    <property type="nucleotide sequence ID" value="NZ_SWKR01000002.1"/>
</dbReference>
<sequence>MHPPVTLTSLEPGQRRVMQLAALLPALALLAVSAGIGAALFAKDVPLPWLPAALAVPAVLFLVLVMPVRAYRAWGWALAEDELHVAHGLWSRVHTVVPLSRVQHLDVAQGPVERANGVARLIVHTAGTAHATVTLPGISRDTAEQLRDVIRAQIRSEPW</sequence>
<feature type="transmembrane region" description="Helical" evidence="1">
    <location>
        <begin position="48"/>
        <end position="68"/>
    </location>
</feature>
<dbReference type="InterPro" id="IPR005182">
    <property type="entry name" value="YdbS-like_PH"/>
</dbReference>
<organism evidence="3 4">
    <name type="scientific">Sphingomonas baiyangensis</name>
    <dbReference type="NCBI Taxonomy" id="2572576"/>
    <lineage>
        <taxon>Bacteria</taxon>
        <taxon>Pseudomonadati</taxon>
        <taxon>Pseudomonadota</taxon>
        <taxon>Alphaproteobacteria</taxon>
        <taxon>Sphingomonadales</taxon>
        <taxon>Sphingomonadaceae</taxon>
        <taxon>Sphingomonas</taxon>
    </lineage>
</organism>
<evidence type="ECO:0000313" key="4">
    <source>
        <dbReference type="Proteomes" id="UP000309138"/>
    </source>
</evidence>
<keyword evidence="4" id="KW-1185">Reference proteome</keyword>
<reference evidence="3 4" key="1">
    <citation type="submission" date="2019-04" db="EMBL/GenBank/DDBJ databases">
        <authorList>
            <person name="Yang Y."/>
            <person name="Wei D."/>
        </authorList>
    </citation>
    <scope>NUCLEOTIDE SEQUENCE [LARGE SCALE GENOMIC DNA]</scope>
    <source>
        <strain evidence="3 4">L-1-4w-11</strain>
    </source>
</reference>
<dbReference type="OrthoDB" id="1750577at2"/>
<dbReference type="Proteomes" id="UP000309138">
    <property type="component" value="Unassembled WGS sequence"/>
</dbReference>
<name>A0A4U1L607_9SPHN</name>
<dbReference type="EMBL" id="SWKR01000002">
    <property type="protein sequence ID" value="TKD51646.1"/>
    <property type="molecule type" value="Genomic_DNA"/>
</dbReference>
<comment type="caution">
    <text evidence="3">The sequence shown here is derived from an EMBL/GenBank/DDBJ whole genome shotgun (WGS) entry which is preliminary data.</text>
</comment>
<dbReference type="AlphaFoldDB" id="A0A4U1L607"/>
<accession>A0A4U1L607</accession>
<evidence type="ECO:0000256" key="1">
    <source>
        <dbReference type="SAM" id="Phobius"/>
    </source>
</evidence>
<keyword evidence="1" id="KW-1133">Transmembrane helix</keyword>
<dbReference type="PANTHER" id="PTHR34473:SF3">
    <property type="entry name" value="TRANSMEMBRANE PROTEIN-RELATED"/>
    <property type="match status" value="1"/>
</dbReference>
<keyword evidence="1" id="KW-0812">Transmembrane</keyword>
<dbReference type="Pfam" id="PF03703">
    <property type="entry name" value="bPH_2"/>
    <property type="match status" value="1"/>
</dbReference>